<dbReference type="PIRSF" id="PIRSF000615">
    <property type="entry name" value="TyrPK_CSF1-R"/>
    <property type="match status" value="1"/>
</dbReference>
<feature type="active site" description="Proton acceptor" evidence="13">
    <location>
        <position position="279"/>
    </location>
</feature>
<evidence type="ECO:0000256" key="10">
    <source>
        <dbReference type="ARBA" id="ARBA00023136"/>
    </source>
</evidence>
<dbReference type="GO" id="GO:0004714">
    <property type="term" value="F:transmembrane receptor protein tyrosine kinase activity"/>
    <property type="evidence" value="ECO:0007669"/>
    <property type="project" value="InterPro"/>
</dbReference>
<evidence type="ECO:0000313" key="16">
    <source>
        <dbReference type="EMBL" id="PWA42161.1"/>
    </source>
</evidence>
<evidence type="ECO:0000256" key="7">
    <source>
        <dbReference type="ARBA" id="ARBA00022741"/>
    </source>
</evidence>
<dbReference type="OrthoDB" id="4062651at2759"/>
<dbReference type="GO" id="GO:0002229">
    <property type="term" value="P:defense response to oomycetes"/>
    <property type="evidence" value="ECO:0007669"/>
    <property type="project" value="UniProtKB-ARBA"/>
</dbReference>
<comment type="similarity">
    <text evidence="2">In the N-terminal section; belongs to the leguminous lectin family.</text>
</comment>
<keyword evidence="12" id="KW-0325">Glycoprotein</keyword>
<dbReference type="InterPro" id="IPR008271">
    <property type="entry name" value="Ser/Thr_kinase_AS"/>
</dbReference>
<dbReference type="InterPro" id="IPR000719">
    <property type="entry name" value="Prot_kinase_dom"/>
</dbReference>
<dbReference type="GO" id="GO:0005524">
    <property type="term" value="F:ATP binding"/>
    <property type="evidence" value="ECO:0007669"/>
    <property type="project" value="UniProtKB-KW"/>
</dbReference>
<dbReference type="PROSITE" id="PS00108">
    <property type="entry name" value="PROTEIN_KINASE_ST"/>
    <property type="match status" value="1"/>
</dbReference>
<evidence type="ECO:0000256" key="3">
    <source>
        <dbReference type="ARBA" id="ARBA00010217"/>
    </source>
</evidence>
<keyword evidence="9" id="KW-1133">Transmembrane helix</keyword>
<feature type="domain" description="Protein kinase" evidence="15">
    <location>
        <begin position="1"/>
        <end position="249"/>
    </location>
</feature>
<evidence type="ECO:0000256" key="5">
    <source>
        <dbReference type="ARBA" id="ARBA00022692"/>
    </source>
</evidence>
<dbReference type="PANTHER" id="PTHR27003:SF359">
    <property type="entry name" value="SERINE_THREONINE-PROTEIN KINASE UNC-51-RELATED"/>
    <property type="match status" value="1"/>
</dbReference>
<keyword evidence="10" id="KW-0472">Membrane</keyword>
<sequence>MVALKRLNREFGQGDPEFWKEIMMLSVYKHENIVSLLGYCDDYGEKILMYEYLPKKSLDRYLKSSELTWVRRLIKICIGAARGLAFLHNPAGTQQRVLHRDIKSSNILLDENWNAKISDFGLSKYGPANQKNTFLISHPVGTHGYCDPLYAETGFLTKESDVYSFGVVLCEVLCGRLCMVDDKFQPLVGLTRQSFRQNTVNQIVLTNIRDEINPNSLDVFSKVAYQCLKLERDERPLITEIVRGLEAALQCQRLSICIDAGRGLHYLHTGVEVGVIHRDITTTNILLDESWTAKIADFELVKIVPRNQTYVETDIIAGTPAYIDPNLFKTLMVTRKTDVYSFGMVLFEVLCRKRPVDLSLIECIKKGKLEQIPDSDIRDQIAPQSLKEFVRIAEACLQDLVEQRPTMAEVLGSLESVLTLQEKFDSLLQPTSKPAHG</sequence>
<dbReference type="InterPro" id="IPR011009">
    <property type="entry name" value="Kinase-like_dom_sf"/>
</dbReference>
<keyword evidence="14" id="KW-0479">Metal-binding</keyword>
<evidence type="ECO:0000259" key="15">
    <source>
        <dbReference type="PROSITE" id="PS50011"/>
    </source>
</evidence>
<comment type="caution">
    <text evidence="16">The sequence shown here is derived from an EMBL/GenBank/DDBJ whole genome shotgun (WGS) entry which is preliminary data.</text>
</comment>
<dbReference type="Gene3D" id="3.30.200.20">
    <property type="entry name" value="Phosphorylase Kinase, domain 1"/>
    <property type="match status" value="1"/>
</dbReference>
<evidence type="ECO:0000256" key="13">
    <source>
        <dbReference type="PIRSR" id="PIRSR000615-1"/>
    </source>
</evidence>
<dbReference type="SUPFAM" id="SSF56112">
    <property type="entry name" value="Protein kinase-like (PK-like)"/>
    <property type="match status" value="2"/>
</dbReference>
<comment type="subcellular location">
    <subcellularLocation>
        <location evidence="1">Cell membrane</location>
        <topology evidence="1">Single-pass type I membrane protein</topology>
    </subcellularLocation>
</comment>
<keyword evidence="17" id="KW-1185">Reference proteome</keyword>
<keyword evidence="5" id="KW-0812">Transmembrane</keyword>
<feature type="binding site" evidence="14">
    <location>
        <position position="297"/>
    </location>
    <ligand>
        <name>Mg(2+)</name>
        <dbReference type="ChEBI" id="CHEBI:18420"/>
    </ligand>
</feature>
<dbReference type="AlphaFoldDB" id="A0A2U1KZH1"/>
<evidence type="ECO:0000256" key="2">
    <source>
        <dbReference type="ARBA" id="ARBA00008536"/>
    </source>
</evidence>
<gene>
    <name evidence="16" type="ORF">CTI12_AA547430</name>
</gene>
<keyword evidence="7" id="KW-0547">Nucleotide-binding</keyword>
<dbReference type="InterPro" id="IPR008266">
    <property type="entry name" value="Tyr_kinase_AS"/>
</dbReference>
<dbReference type="PROSITE" id="PS00109">
    <property type="entry name" value="PROTEIN_KINASE_TYR"/>
    <property type="match status" value="1"/>
</dbReference>
<name>A0A2U1KZH1_ARTAN</name>
<evidence type="ECO:0000256" key="12">
    <source>
        <dbReference type="ARBA" id="ARBA00023180"/>
    </source>
</evidence>
<dbReference type="PANTHER" id="PTHR27003">
    <property type="entry name" value="OS07G0166700 PROTEIN"/>
    <property type="match status" value="1"/>
</dbReference>
<evidence type="ECO:0000256" key="6">
    <source>
        <dbReference type="ARBA" id="ARBA00022729"/>
    </source>
</evidence>
<keyword evidence="8" id="KW-0067">ATP-binding</keyword>
<evidence type="ECO:0000256" key="1">
    <source>
        <dbReference type="ARBA" id="ARBA00004251"/>
    </source>
</evidence>
<evidence type="ECO:0000256" key="8">
    <source>
        <dbReference type="ARBA" id="ARBA00022840"/>
    </source>
</evidence>
<dbReference type="Proteomes" id="UP000245207">
    <property type="component" value="Unassembled WGS sequence"/>
</dbReference>
<dbReference type="GO" id="GO:0046872">
    <property type="term" value="F:metal ion binding"/>
    <property type="evidence" value="ECO:0007669"/>
    <property type="project" value="UniProtKB-KW"/>
</dbReference>
<dbReference type="EMBL" id="PKPP01012583">
    <property type="protein sequence ID" value="PWA42161.1"/>
    <property type="molecule type" value="Genomic_DNA"/>
</dbReference>
<dbReference type="GO" id="GO:0009506">
    <property type="term" value="C:plasmodesma"/>
    <property type="evidence" value="ECO:0007669"/>
    <property type="project" value="TreeGrafter"/>
</dbReference>
<evidence type="ECO:0000256" key="4">
    <source>
        <dbReference type="ARBA" id="ARBA00022475"/>
    </source>
</evidence>
<evidence type="ECO:0000256" key="14">
    <source>
        <dbReference type="PIRSR" id="PIRSR000615-3"/>
    </source>
</evidence>
<evidence type="ECO:0000256" key="11">
    <source>
        <dbReference type="ARBA" id="ARBA00023170"/>
    </source>
</evidence>
<accession>A0A2U1KZH1</accession>
<comment type="similarity">
    <text evidence="3">In the C-terminal section; belongs to the protein kinase superfamily. Ser/Thr protein kinase family.</text>
</comment>
<keyword evidence="4" id="KW-1003">Cell membrane</keyword>
<dbReference type="Gene3D" id="1.10.510.10">
    <property type="entry name" value="Transferase(Phosphotransferase) domain 1"/>
    <property type="match status" value="2"/>
</dbReference>
<dbReference type="STRING" id="35608.A0A2U1KZH1"/>
<keyword evidence="6" id="KW-0732">Signal</keyword>
<protein>
    <recommendedName>
        <fullName evidence="15">Protein kinase domain-containing protein</fullName>
    </recommendedName>
</protein>
<feature type="binding site" evidence="14">
    <location>
        <position position="284"/>
    </location>
    <ligand>
        <name>Mg(2+)</name>
        <dbReference type="ChEBI" id="CHEBI:18420"/>
    </ligand>
</feature>
<dbReference type="PROSITE" id="PS50011">
    <property type="entry name" value="PROTEIN_KINASE_DOM"/>
    <property type="match status" value="1"/>
</dbReference>
<dbReference type="SMART" id="SM00220">
    <property type="entry name" value="S_TKc"/>
    <property type="match status" value="1"/>
</dbReference>
<reference evidence="16 17" key="1">
    <citation type="journal article" date="2018" name="Mol. Plant">
        <title>The genome of Artemisia annua provides insight into the evolution of Asteraceae family and artemisinin biosynthesis.</title>
        <authorList>
            <person name="Shen Q."/>
            <person name="Zhang L."/>
            <person name="Liao Z."/>
            <person name="Wang S."/>
            <person name="Yan T."/>
            <person name="Shi P."/>
            <person name="Liu M."/>
            <person name="Fu X."/>
            <person name="Pan Q."/>
            <person name="Wang Y."/>
            <person name="Lv Z."/>
            <person name="Lu X."/>
            <person name="Zhang F."/>
            <person name="Jiang W."/>
            <person name="Ma Y."/>
            <person name="Chen M."/>
            <person name="Hao X."/>
            <person name="Li L."/>
            <person name="Tang Y."/>
            <person name="Lv G."/>
            <person name="Zhou Y."/>
            <person name="Sun X."/>
            <person name="Brodelius P.E."/>
            <person name="Rose J.K.C."/>
            <person name="Tang K."/>
        </authorList>
    </citation>
    <scope>NUCLEOTIDE SEQUENCE [LARGE SCALE GENOMIC DNA]</scope>
    <source>
        <strain evidence="17">cv. Huhao1</strain>
        <tissue evidence="16">Leaf</tissue>
    </source>
</reference>
<keyword evidence="14" id="KW-0460">Magnesium</keyword>
<evidence type="ECO:0000256" key="9">
    <source>
        <dbReference type="ARBA" id="ARBA00022989"/>
    </source>
</evidence>
<dbReference type="InterPro" id="IPR045272">
    <property type="entry name" value="ANXUR1/2-like"/>
</dbReference>
<keyword evidence="11" id="KW-0675">Receptor</keyword>
<proteinExistence type="inferred from homology"/>
<dbReference type="Pfam" id="PF00069">
    <property type="entry name" value="Pkinase"/>
    <property type="match status" value="2"/>
</dbReference>
<evidence type="ECO:0000313" key="17">
    <source>
        <dbReference type="Proteomes" id="UP000245207"/>
    </source>
</evidence>
<organism evidence="16 17">
    <name type="scientific">Artemisia annua</name>
    <name type="common">Sweet wormwood</name>
    <dbReference type="NCBI Taxonomy" id="35608"/>
    <lineage>
        <taxon>Eukaryota</taxon>
        <taxon>Viridiplantae</taxon>
        <taxon>Streptophyta</taxon>
        <taxon>Embryophyta</taxon>
        <taxon>Tracheophyta</taxon>
        <taxon>Spermatophyta</taxon>
        <taxon>Magnoliopsida</taxon>
        <taxon>eudicotyledons</taxon>
        <taxon>Gunneridae</taxon>
        <taxon>Pentapetalae</taxon>
        <taxon>asterids</taxon>
        <taxon>campanulids</taxon>
        <taxon>Asterales</taxon>
        <taxon>Asteraceae</taxon>
        <taxon>Asteroideae</taxon>
        <taxon>Anthemideae</taxon>
        <taxon>Artemisiinae</taxon>
        <taxon>Artemisia</taxon>
    </lineage>
</organism>
<dbReference type="GO" id="GO:0005886">
    <property type="term" value="C:plasma membrane"/>
    <property type="evidence" value="ECO:0007669"/>
    <property type="project" value="UniProtKB-SubCell"/>
</dbReference>
<dbReference type="FunFam" id="1.10.510.10:FF:000240">
    <property type="entry name" value="Lectin-domain containing receptor kinase A4.3"/>
    <property type="match status" value="1"/>
</dbReference>